<evidence type="ECO:0000313" key="2">
    <source>
        <dbReference type="EMBL" id="CAC5377611.1"/>
    </source>
</evidence>
<reference evidence="2 3" key="1">
    <citation type="submission" date="2020-06" db="EMBL/GenBank/DDBJ databases">
        <authorList>
            <person name="Li R."/>
            <person name="Bekaert M."/>
        </authorList>
    </citation>
    <scope>NUCLEOTIDE SEQUENCE [LARGE SCALE GENOMIC DNA]</scope>
    <source>
        <strain evidence="3">wild</strain>
    </source>
</reference>
<evidence type="ECO:0000256" key="1">
    <source>
        <dbReference type="SAM" id="MobiDB-lite"/>
    </source>
</evidence>
<proteinExistence type="predicted"/>
<sequence length="189" mass="21334">MQADNLPYFIECSLQIYEDRVCSEHFLDGHPSEANPYPTLKLGYDPIKRPRARRPPLDRSLLQNQSPVKKPRHDSEDVSFDTEPMDVPTCASSVLQDEQSTSDISALNLYTRGSHELQNKSSTSNISITEDLNTNISNTEDLNTNISATEDLNTNISNPEDLNTSNCDHDYFLNCEGCIRRDVKIAQLK</sequence>
<accession>A0A6J8B2H6</accession>
<evidence type="ECO:0000313" key="3">
    <source>
        <dbReference type="Proteomes" id="UP000507470"/>
    </source>
</evidence>
<dbReference type="Proteomes" id="UP000507470">
    <property type="component" value="Unassembled WGS sequence"/>
</dbReference>
<name>A0A6J8B2H6_MYTCO</name>
<dbReference type="AlphaFoldDB" id="A0A6J8B2H6"/>
<keyword evidence="3" id="KW-1185">Reference proteome</keyword>
<protein>
    <recommendedName>
        <fullName evidence="4">THAP-type domain-containing protein</fullName>
    </recommendedName>
</protein>
<gene>
    <name evidence="2" type="ORF">MCOR_13908</name>
</gene>
<organism evidence="2 3">
    <name type="scientific">Mytilus coruscus</name>
    <name type="common">Sea mussel</name>
    <dbReference type="NCBI Taxonomy" id="42192"/>
    <lineage>
        <taxon>Eukaryota</taxon>
        <taxon>Metazoa</taxon>
        <taxon>Spiralia</taxon>
        <taxon>Lophotrochozoa</taxon>
        <taxon>Mollusca</taxon>
        <taxon>Bivalvia</taxon>
        <taxon>Autobranchia</taxon>
        <taxon>Pteriomorphia</taxon>
        <taxon>Mytilida</taxon>
        <taxon>Mytiloidea</taxon>
        <taxon>Mytilidae</taxon>
        <taxon>Mytilinae</taxon>
        <taxon>Mytilus</taxon>
    </lineage>
</organism>
<dbReference type="EMBL" id="CACVKT020002381">
    <property type="protein sequence ID" value="CAC5377611.1"/>
    <property type="molecule type" value="Genomic_DNA"/>
</dbReference>
<evidence type="ECO:0008006" key="4">
    <source>
        <dbReference type="Google" id="ProtNLM"/>
    </source>
</evidence>
<feature type="region of interest" description="Disordered" evidence="1">
    <location>
        <begin position="30"/>
        <end position="83"/>
    </location>
</feature>